<keyword evidence="1" id="KW-0472">Membrane</keyword>
<protein>
    <submittedName>
        <fullName evidence="3">Tetratricopeptide repeat-containing protein</fullName>
    </submittedName>
</protein>
<reference evidence="3 4" key="1">
    <citation type="submission" date="2016-11" db="EMBL/GenBank/DDBJ databases">
        <authorList>
            <person name="Jaros S."/>
            <person name="Januszkiewicz K."/>
            <person name="Wedrychowicz H."/>
        </authorList>
    </citation>
    <scope>NUCLEOTIDE SEQUENCE [LARGE SCALE GENOMIC DNA]</scope>
    <source>
        <strain evidence="3 4">KHT3</strain>
    </source>
</reference>
<dbReference type="Pfam" id="PF06580">
    <property type="entry name" value="His_kinase"/>
    <property type="match status" value="1"/>
</dbReference>
<keyword evidence="1" id="KW-0812">Transmembrane</keyword>
<proteinExistence type="predicted"/>
<dbReference type="SUPFAM" id="SSF48452">
    <property type="entry name" value="TPR-like"/>
    <property type="match status" value="1"/>
</dbReference>
<evidence type="ECO:0000313" key="4">
    <source>
        <dbReference type="Proteomes" id="UP000184130"/>
    </source>
</evidence>
<feature type="transmembrane region" description="Helical" evidence="1">
    <location>
        <begin position="425"/>
        <end position="448"/>
    </location>
</feature>
<dbReference type="GO" id="GO:0016020">
    <property type="term" value="C:membrane"/>
    <property type="evidence" value="ECO:0007669"/>
    <property type="project" value="InterPro"/>
</dbReference>
<feature type="domain" description="Signal transduction histidine kinase internal region" evidence="2">
    <location>
        <begin position="467"/>
        <end position="540"/>
    </location>
</feature>
<dbReference type="AlphaFoldDB" id="A0A1M6Z2Q1"/>
<evidence type="ECO:0000256" key="1">
    <source>
        <dbReference type="SAM" id="Phobius"/>
    </source>
</evidence>
<dbReference type="GO" id="GO:0000155">
    <property type="term" value="F:phosphorelay sensor kinase activity"/>
    <property type="evidence" value="ECO:0007669"/>
    <property type="project" value="InterPro"/>
</dbReference>
<dbReference type="OrthoDB" id="908907at2"/>
<dbReference type="PANTHER" id="PTHR34220">
    <property type="entry name" value="SENSOR HISTIDINE KINASE YPDA"/>
    <property type="match status" value="1"/>
</dbReference>
<accession>A0A1M6Z2Q1</accession>
<evidence type="ECO:0000313" key="3">
    <source>
        <dbReference type="EMBL" id="SHL24814.1"/>
    </source>
</evidence>
<dbReference type="Gene3D" id="3.30.565.10">
    <property type="entry name" value="Histidine kinase-like ATPase, C-terminal domain"/>
    <property type="match status" value="1"/>
</dbReference>
<gene>
    <name evidence="3" type="ORF">SAMN05216463_1389</name>
</gene>
<keyword evidence="1" id="KW-1133">Transmembrane helix</keyword>
<name>A0A1M6Z2Q1_XYLRU</name>
<dbReference type="InterPro" id="IPR011990">
    <property type="entry name" value="TPR-like_helical_dom_sf"/>
</dbReference>
<dbReference type="InterPro" id="IPR050640">
    <property type="entry name" value="Bact_2-comp_sensor_kinase"/>
</dbReference>
<dbReference type="InterPro" id="IPR019734">
    <property type="entry name" value="TPR_rpt"/>
</dbReference>
<dbReference type="Gene3D" id="1.25.40.10">
    <property type="entry name" value="Tetratricopeptide repeat domain"/>
    <property type="match status" value="2"/>
</dbReference>
<dbReference type="SMART" id="SM00028">
    <property type="entry name" value="TPR"/>
    <property type="match status" value="4"/>
</dbReference>
<dbReference type="Proteomes" id="UP000184130">
    <property type="component" value="Unassembled WGS sequence"/>
</dbReference>
<dbReference type="InterPro" id="IPR036890">
    <property type="entry name" value="HATPase_C_sf"/>
</dbReference>
<dbReference type="EMBL" id="FRBD01000038">
    <property type="protein sequence ID" value="SHL24814.1"/>
    <property type="molecule type" value="Genomic_DNA"/>
</dbReference>
<organism evidence="3 4">
    <name type="scientific">Xylanibacter ruminicola</name>
    <name type="common">Prevotella ruminicola</name>
    <dbReference type="NCBI Taxonomy" id="839"/>
    <lineage>
        <taxon>Bacteria</taxon>
        <taxon>Pseudomonadati</taxon>
        <taxon>Bacteroidota</taxon>
        <taxon>Bacteroidia</taxon>
        <taxon>Bacteroidales</taxon>
        <taxon>Prevotellaceae</taxon>
        <taxon>Xylanibacter</taxon>
    </lineage>
</organism>
<dbReference type="Pfam" id="PF13424">
    <property type="entry name" value="TPR_12"/>
    <property type="match status" value="1"/>
</dbReference>
<dbReference type="PANTHER" id="PTHR34220:SF7">
    <property type="entry name" value="SENSOR HISTIDINE KINASE YPDA"/>
    <property type="match status" value="1"/>
</dbReference>
<sequence>MNNKKVIIGLLSLIILVAGIEVCKAPTPQNTNTEIKRIEDSIKNGKAETAKRIITQFMNEAKDSDMYYRWLSIQNRVWYAEMNVDSMTYVSERIHNYLIRHQNKQTHIRSLILAEWNKTKAVFLSAIQGRPDSALVYNEKAIKLLETLKDENELRLTALTNQAFFYRQVGRYDKSVEGYMNAIELADSIGKTEQEKTPLLLGISTVYTYMGDYERSEYWWNRSLEQLPHMIKADQFIYYNDRGNDYYFQQKYEKACECFAKAAQLVKDNEAKNWDYYTSLANLGEVYVCLNKTDSARATLQQADSFFHKVDFTPLLYYIETSNIKLEMQEGKTANALNMLTNSKIADPKIPSAKFQRLKAIKQIMSTAGKYKEAYEADQQLKHIVDSMVAANTSMQFSTRLIEYQHDKQLAEQKLTLEKAQSDKIIAWALFAVMLMVAIIIIGQFHLYRRRQRFNNLKTRQQIVMMRMESIRNRISPHFIYNALNHEVLAQMEGREIDLEALTQLLRRGIEQADILQTTLDEELSFVDYYISIEGRQMGSDFVYEKEVDSDVDVKKVNLPSMSIQIFAENALKHGLRPIKPTEGKQRKLLIKVSRQNQSTLVEVLDNGEGVQIAKKSGTLLGGRVMRQTIQLLNDNNEEKITFGINNWQQDEESGCRSWILLPDNYNYQITNKDE</sequence>
<evidence type="ECO:0000259" key="2">
    <source>
        <dbReference type="Pfam" id="PF06580"/>
    </source>
</evidence>
<dbReference type="RefSeq" id="WP_073211700.1">
    <property type="nucleotide sequence ID" value="NZ_FRBD01000038.1"/>
</dbReference>
<dbReference type="InterPro" id="IPR010559">
    <property type="entry name" value="Sig_transdc_His_kin_internal"/>
</dbReference>